<comment type="caution">
    <text evidence="1">The sequence shown here is derived from an EMBL/GenBank/DDBJ whole genome shotgun (WGS) entry which is preliminary data.</text>
</comment>
<dbReference type="Proteomes" id="UP000324800">
    <property type="component" value="Unassembled WGS sequence"/>
</dbReference>
<dbReference type="AlphaFoldDB" id="A0A5J4X6T1"/>
<evidence type="ECO:0000313" key="1">
    <source>
        <dbReference type="EMBL" id="KAA6402743.1"/>
    </source>
</evidence>
<proteinExistence type="predicted"/>
<reference evidence="1 2" key="1">
    <citation type="submission" date="2019-03" db="EMBL/GenBank/DDBJ databases">
        <title>Single cell metagenomics reveals metabolic interactions within the superorganism composed of flagellate Streblomastix strix and complex community of Bacteroidetes bacteria on its surface.</title>
        <authorList>
            <person name="Treitli S.C."/>
            <person name="Kolisko M."/>
            <person name="Husnik F."/>
            <person name="Keeling P."/>
            <person name="Hampl V."/>
        </authorList>
    </citation>
    <scope>NUCLEOTIDE SEQUENCE [LARGE SCALE GENOMIC DNA]</scope>
    <source>
        <strain evidence="1">ST1C</strain>
    </source>
</reference>
<dbReference type="EMBL" id="SNRW01000193">
    <property type="protein sequence ID" value="KAA6402743.1"/>
    <property type="molecule type" value="Genomic_DNA"/>
</dbReference>
<sequence>MVLEHGLPRIAILDSLQRYYRVPAHRHRVQLQVSMTRTRVSMLNRKRGANEQKGLFLSHRAALLAQGPEDITRHALESASAGDTVFQSRTQANLVALDHYEETHTIIDITITNIATEIANFGKKWSRQWEYIELPSSTRTRWNRETPGEGQQNKTDRDMRICGPPQNQRKYNQMKHLMPTLTVQQQLHSQRARQQQRFIPLYPTNHLPDI</sequence>
<protein>
    <submittedName>
        <fullName evidence="1">Uncharacterized protein</fullName>
    </submittedName>
</protein>
<organism evidence="1 2">
    <name type="scientific">Streblomastix strix</name>
    <dbReference type="NCBI Taxonomy" id="222440"/>
    <lineage>
        <taxon>Eukaryota</taxon>
        <taxon>Metamonada</taxon>
        <taxon>Preaxostyla</taxon>
        <taxon>Oxymonadida</taxon>
        <taxon>Streblomastigidae</taxon>
        <taxon>Streblomastix</taxon>
    </lineage>
</organism>
<name>A0A5J4X6T1_9EUKA</name>
<accession>A0A5J4X6T1</accession>
<gene>
    <name evidence="1" type="ORF">EZS28_001734</name>
</gene>
<evidence type="ECO:0000313" key="2">
    <source>
        <dbReference type="Proteomes" id="UP000324800"/>
    </source>
</evidence>